<organism evidence="2 3">
    <name type="scientific">Novosphingobium bradum</name>
    <dbReference type="NCBI Taxonomy" id="1737444"/>
    <lineage>
        <taxon>Bacteria</taxon>
        <taxon>Pseudomonadati</taxon>
        <taxon>Pseudomonadota</taxon>
        <taxon>Alphaproteobacteria</taxon>
        <taxon>Sphingomonadales</taxon>
        <taxon>Sphingomonadaceae</taxon>
        <taxon>Novosphingobium</taxon>
    </lineage>
</organism>
<sequence length="632" mass="63466">MTPSYLGSVGDTGVYSLSLGGIGLSTIQSITIRDDNIVSGGTGAASGFDLDFIKLSSTSTTSASTASSLAGLAVFDFVSRVSFQRGFEQAWSVGDTASWNRSYLFGTSSAGAFLPGTASLAALDGSNGAEFGAVSLGEGGYITFTFAQPVSTSGLYLYFGDVGGGNDGVYVVASDATSTTSGSGITVTGTSGADDMRFGVGFNATIGAGDDNISGSGGNDSIGGAAGNDTLAGNAGNDVIDGGTGIDVAAFGFARSLATITHFSNGAFQVSSNAEGIDQVTGVEQFRFSDGLYSFQYKSPGGVALANFAAGAGGWSSQDAYPRHLADMNGDGYGDIVGFGIAGVLVSYGGAGGTFSQASVAVANFGQNAGWTSDNQFHRELADINADGRADIVGFGISGVYASLGSAGGFGNAQLVLANFNPGNGWSNQDSYTRLLADVNGDGRADIVGFGQAGTLVALAQAGGTFGAAKLVLSDFGAAQGWTSDRTFHRVMADVNGDGRADIVGFGQAGVLVALADGAGGFFASKLGLANFNPGSGWANQDAYPRLAADVNGDGKADIVGFGQAGVLVAFSKGDGTFSDASLDLANFGQASGWSSDGTYHRELADMNHDNQIDIVGFGQAGVYIAQHDIIL</sequence>
<dbReference type="InterPro" id="IPR018511">
    <property type="entry name" value="Hemolysin-typ_Ca-bd_CS"/>
</dbReference>
<proteinExistence type="predicted"/>
<dbReference type="InterPro" id="IPR011049">
    <property type="entry name" value="Serralysin-like_metalloprot_C"/>
</dbReference>
<keyword evidence="1" id="KW-0732">Signal</keyword>
<evidence type="ECO:0000313" key="2">
    <source>
        <dbReference type="EMBL" id="MFC3173868.1"/>
    </source>
</evidence>
<keyword evidence="3" id="KW-1185">Reference proteome</keyword>
<dbReference type="SUPFAM" id="SSF51120">
    <property type="entry name" value="beta-Roll"/>
    <property type="match status" value="1"/>
</dbReference>
<evidence type="ECO:0000313" key="3">
    <source>
        <dbReference type="Proteomes" id="UP001595604"/>
    </source>
</evidence>
<accession>A0ABV7IMF8</accession>
<name>A0ABV7IMF8_9SPHN</name>
<evidence type="ECO:0000256" key="1">
    <source>
        <dbReference type="ARBA" id="ARBA00022729"/>
    </source>
</evidence>
<comment type="caution">
    <text evidence="2">The sequence shown here is derived from an EMBL/GenBank/DDBJ whole genome shotgun (WGS) entry which is preliminary data.</text>
</comment>
<dbReference type="Gene3D" id="2.40.128.340">
    <property type="match status" value="1"/>
</dbReference>
<gene>
    <name evidence="2" type="ORF">ACFOD9_06350</name>
</gene>
<dbReference type="InterPro" id="IPR013517">
    <property type="entry name" value="FG-GAP"/>
</dbReference>
<protein>
    <submittedName>
        <fullName evidence="2">FG-GAP-like repeat-containing protein</fullName>
    </submittedName>
</protein>
<dbReference type="Pfam" id="PF13517">
    <property type="entry name" value="FG-GAP_3"/>
    <property type="match status" value="2"/>
</dbReference>
<dbReference type="PRINTS" id="PR00313">
    <property type="entry name" value="CABNDNGRPT"/>
</dbReference>
<reference evidence="3" key="1">
    <citation type="journal article" date="2019" name="Int. J. Syst. Evol. Microbiol.">
        <title>The Global Catalogue of Microorganisms (GCM) 10K type strain sequencing project: providing services to taxonomists for standard genome sequencing and annotation.</title>
        <authorList>
            <consortium name="The Broad Institute Genomics Platform"/>
            <consortium name="The Broad Institute Genome Sequencing Center for Infectious Disease"/>
            <person name="Wu L."/>
            <person name="Ma J."/>
        </authorList>
    </citation>
    <scope>NUCLEOTIDE SEQUENCE [LARGE SCALE GENOMIC DNA]</scope>
    <source>
        <strain evidence="3">KCTC 42984</strain>
    </source>
</reference>
<dbReference type="RefSeq" id="WP_379509252.1">
    <property type="nucleotide sequence ID" value="NZ_JBHRTQ010000007.1"/>
</dbReference>
<dbReference type="SUPFAM" id="SSF69318">
    <property type="entry name" value="Integrin alpha N-terminal domain"/>
    <property type="match status" value="1"/>
</dbReference>
<dbReference type="PROSITE" id="PS00330">
    <property type="entry name" value="HEMOLYSIN_CALCIUM"/>
    <property type="match status" value="1"/>
</dbReference>
<dbReference type="Pfam" id="PF00353">
    <property type="entry name" value="HemolysinCabind"/>
    <property type="match status" value="1"/>
</dbReference>
<dbReference type="InterPro" id="IPR001343">
    <property type="entry name" value="Hemolysn_Ca-bd"/>
</dbReference>
<dbReference type="EMBL" id="JBHRTQ010000007">
    <property type="protein sequence ID" value="MFC3173868.1"/>
    <property type="molecule type" value="Genomic_DNA"/>
</dbReference>
<dbReference type="Gene3D" id="2.150.10.10">
    <property type="entry name" value="Serralysin-like metalloprotease, C-terminal"/>
    <property type="match status" value="1"/>
</dbReference>
<dbReference type="InterPro" id="IPR028994">
    <property type="entry name" value="Integrin_alpha_N"/>
</dbReference>
<dbReference type="Proteomes" id="UP001595604">
    <property type="component" value="Unassembled WGS sequence"/>
</dbReference>